<dbReference type="OrthoDB" id="62853at2759"/>
<dbReference type="SUPFAM" id="SSF47676">
    <property type="entry name" value="Conserved domain common to transcription factors TFIIS, elongin A, CRSP70"/>
    <property type="match status" value="1"/>
</dbReference>
<evidence type="ECO:0000313" key="2">
    <source>
        <dbReference type="EMBL" id="KAF7357716.1"/>
    </source>
</evidence>
<dbReference type="AlphaFoldDB" id="A0A8H7D3K2"/>
<protein>
    <submittedName>
        <fullName evidence="2">PWWP domain-containing protein</fullName>
    </submittedName>
</protein>
<reference evidence="2" key="1">
    <citation type="submission" date="2020-05" db="EMBL/GenBank/DDBJ databases">
        <title>Mycena genomes resolve the evolution of fungal bioluminescence.</title>
        <authorList>
            <person name="Tsai I.J."/>
        </authorList>
    </citation>
    <scope>NUCLEOTIDE SEQUENCE</scope>
    <source>
        <strain evidence="2">CCC161011</strain>
    </source>
</reference>
<accession>A0A8H7D3K2</accession>
<gene>
    <name evidence="2" type="ORF">MVEN_00817500</name>
</gene>
<dbReference type="InterPro" id="IPR035441">
    <property type="entry name" value="TFIIS/LEDGF_dom_sf"/>
</dbReference>
<keyword evidence="3" id="KW-1185">Reference proteome</keyword>
<dbReference type="Pfam" id="PF08711">
    <property type="entry name" value="Med26"/>
    <property type="match status" value="1"/>
</dbReference>
<comment type="caution">
    <text evidence="2">The sequence shown here is derived from an EMBL/GenBank/DDBJ whole genome shotgun (WGS) entry which is preliminary data.</text>
</comment>
<dbReference type="InterPro" id="IPR036047">
    <property type="entry name" value="F-box-like_dom_sf"/>
</dbReference>
<sequence>MPVDLQDLNVDVMLEILHFTDVYTAVCMTRVNRHFRAITLTKNLWISFARDFVSQPIPSVPTLDSELLPQYSTGDLIDFVKVRVDLIKVRRWRHKLQKEFLSNTMVLPKENEMPLMNDLFTIVEGYQNMTVEHLMFTKIGIVMRHIHRLEPAQVPRDDEFKFRDRARALVDKWRGLLNANVRMNYVAPNVNASANNGE</sequence>
<proteinExistence type="predicted"/>
<evidence type="ECO:0000313" key="3">
    <source>
        <dbReference type="Proteomes" id="UP000620124"/>
    </source>
</evidence>
<dbReference type="Proteomes" id="UP000620124">
    <property type="component" value="Unassembled WGS sequence"/>
</dbReference>
<name>A0A8H7D3K2_9AGAR</name>
<dbReference type="EMBL" id="JACAZI010000006">
    <property type="protein sequence ID" value="KAF7357716.1"/>
    <property type="molecule type" value="Genomic_DNA"/>
</dbReference>
<evidence type="ECO:0000259" key="1">
    <source>
        <dbReference type="Pfam" id="PF08711"/>
    </source>
</evidence>
<feature type="domain" description="TFIIS N-terminal" evidence="1">
    <location>
        <begin position="128"/>
        <end position="176"/>
    </location>
</feature>
<organism evidence="2 3">
    <name type="scientific">Mycena venus</name>
    <dbReference type="NCBI Taxonomy" id="2733690"/>
    <lineage>
        <taxon>Eukaryota</taxon>
        <taxon>Fungi</taxon>
        <taxon>Dikarya</taxon>
        <taxon>Basidiomycota</taxon>
        <taxon>Agaricomycotina</taxon>
        <taxon>Agaricomycetes</taxon>
        <taxon>Agaricomycetidae</taxon>
        <taxon>Agaricales</taxon>
        <taxon>Marasmiineae</taxon>
        <taxon>Mycenaceae</taxon>
        <taxon>Mycena</taxon>
    </lineage>
</organism>
<dbReference type="InterPro" id="IPR017923">
    <property type="entry name" value="TFIIS_N"/>
</dbReference>
<dbReference type="SUPFAM" id="SSF81383">
    <property type="entry name" value="F-box domain"/>
    <property type="match status" value="1"/>
</dbReference>
<dbReference type="Gene3D" id="1.20.930.10">
    <property type="entry name" value="Conserved domain common to transcription factors TFIIS, elongin A, CRSP70"/>
    <property type="match status" value="1"/>
</dbReference>